<evidence type="ECO:0000313" key="8">
    <source>
        <dbReference type="EMBL" id="MBC9782933.1"/>
    </source>
</evidence>
<gene>
    <name evidence="8" type="ORF">H1S01_00225</name>
</gene>
<evidence type="ECO:0000256" key="4">
    <source>
        <dbReference type="SAM" id="Coils"/>
    </source>
</evidence>
<feature type="coiled-coil region" evidence="4">
    <location>
        <begin position="546"/>
        <end position="576"/>
    </location>
</feature>
<dbReference type="SMART" id="SM00283">
    <property type="entry name" value="MA"/>
    <property type="match status" value="1"/>
</dbReference>
<sequence length="579" mass="65154">MILFNFIKSMYRWFCNLSIRYKMIAQMLWGVFFLLVVGVTGYVNMENMGDTSEEMYNERLLPIQWFDKVAVDLHQMEADMVRLILTDDRQEKDRIMVDVRDKKLEIDKLLYDYRTKNTDPEIKEKLQTFQSQLIAYHRERQKIIDKAVGRQKEDAFQYYKATENQLVQINKTIDELSLYNQTIAERLNKENEAKRKNAHILITVAIILAIITNTSIGISISQMIIKPLRLLQKDMEQVGQGNLSIHIETVHEDEVGELSKTLENTVAKLRQLIRQVGETSQHVYGLSQRLSQEVKHTGASAEQISITVSEVASGTMTQAEQANVILSMMKESVEQVQEGNRQAENTLAKAAQSTRVAHKGQEAINEAVEHLRVVDASVTEATRSIQYLGRKSDEIGSISNLITEIADQTNLLALNAAIEAARAGEQGRGFAVVADEVRKLAEQSRDAAHQITQLIRDVQQNTAKTVTAMEENLAAFDRQVSLIQNGGEALKQIVANVESTESDAHQIREVFDGLKSNSTQVLRSIEEISAIIEQSAASTQEVSASADEQSKTVEEMAEQAKKLDQLAAQLQGEVEQFTL</sequence>
<dbReference type="SUPFAM" id="SSF58104">
    <property type="entry name" value="Methyl-accepting chemotaxis protein (MCP) signaling domain"/>
    <property type="match status" value="1"/>
</dbReference>
<evidence type="ECO:0000259" key="7">
    <source>
        <dbReference type="PROSITE" id="PS50885"/>
    </source>
</evidence>
<dbReference type="PROSITE" id="PS50111">
    <property type="entry name" value="CHEMOTAXIS_TRANSDUC_2"/>
    <property type="match status" value="1"/>
</dbReference>
<feature type="transmembrane region" description="Helical" evidence="5">
    <location>
        <begin position="21"/>
        <end position="43"/>
    </location>
</feature>
<dbReference type="InterPro" id="IPR004089">
    <property type="entry name" value="MCPsignal_dom"/>
</dbReference>
<keyword evidence="4" id="KW-0175">Coiled coil</keyword>
<evidence type="ECO:0000259" key="6">
    <source>
        <dbReference type="PROSITE" id="PS50111"/>
    </source>
</evidence>
<evidence type="ECO:0000256" key="3">
    <source>
        <dbReference type="PROSITE-ProRule" id="PRU00284"/>
    </source>
</evidence>
<keyword evidence="5" id="KW-0812">Transmembrane</keyword>
<dbReference type="PROSITE" id="PS50885">
    <property type="entry name" value="HAMP"/>
    <property type="match status" value="1"/>
</dbReference>
<keyword evidence="5" id="KW-1133">Transmembrane helix</keyword>
<dbReference type="SMART" id="SM00304">
    <property type="entry name" value="HAMP"/>
    <property type="match status" value="2"/>
</dbReference>
<keyword evidence="5" id="KW-0472">Membrane</keyword>
<dbReference type="Proteomes" id="UP000617402">
    <property type="component" value="Unassembled WGS sequence"/>
</dbReference>
<dbReference type="CDD" id="cd11386">
    <property type="entry name" value="MCP_signal"/>
    <property type="match status" value="1"/>
</dbReference>
<dbReference type="RefSeq" id="WP_188038130.1">
    <property type="nucleotide sequence ID" value="NZ_JACVHF010000001.1"/>
</dbReference>
<comment type="similarity">
    <text evidence="2">Belongs to the methyl-accepting chemotaxis (MCP) protein family.</text>
</comment>
<evidence type="ECO:0000256" key="2">
    <source>
        <dbReference type="ARBA" id="ARBA00029447"/>
    </source>
</evidence>
<feature type="coiled-coil region" evidence="4">
    <location>
        <begin position="326"/>
        <end position="353"/>
    </location>
</feature>
<dbReference type="InterPro" id="IPR024478">
    <property type="entry name" value="HlyB_4HB_MCP"/>
</dbReference>
<dbReference type="Pfam" id="PF00015">
    <property type="entry name" value="MCPsignal"/>
    <property type="match status" value="1"/>
</dbReference>
<feature type="domain" description="HAMP" evidence="7">
    <location>
        <begin position="222"/>
        <end position="274"/>
    </location>
</feature>
<feature type="domain" description="Methyl-accepting transducer" evidence="6">
    <location>
        <begin position="293"/>
        <end position="550"/>
    </location>
</feature>
<dbReference type="EMBL" id="JACVHF010000001">
    <property type="protein sequence ID" value="MBC9782933.1"/>
    <property type="molecule type" value="Genomic_DNA"/>
</dbReference>
<dbReference type="PANTHER" id="PTHR32089:SF112">
    <property type="entry name" value="LYSOZYME-LIKE PROTEIN-RELATED"/>
    <property type="match status" value="1"/>
</dbReference>
<evidence type="ECO:0000256" key="1">
    <source>
        <dbReference type="ARBA" id="ARBA00023224"/>
    </source>
</evidence>
<dbReference type="Gene3D" id="6.10.340.10">
    <property type="match status" value="1"/>
</dbReference>
<evidence type="ECO:0000313" key="9">
    <source>
        <dbReference type="Proteomes" id="UP000617402"/>
    </source>
</evidence>
<dbReference type="PANTHER" id="PTHR32089">
    <property type="entry name" value="METHYL-ACCEPTING CHEMOTAXIS PROTEIN MCPB"/>
    <property type="match status" value="1"/>
</dbReference>
<dbReference type="Gene3D" id="1.10.287.950">
    <property type="entry name" value="Methyl-accepting chemotaxis protein"/>
    <property type="match status" value="1"/>
</dbReference>
<evidence type="ECO:0000256" key="5">
    <source>
        <dbReference type="SAM" id="Phobius"/>
    </source>
</evidence>
<organism evidence="8 9">
    <name type="scientific">Heliobacterium chlorum</name>
    <dbReference type="NCBI Taxonomy" id="2698"/>
    <lineage>
        <taxon>Bacteria</taxon>
        <taxon>Bacillati</taxon>
        <taxon>Bacillota</taxon>
        <taxon>Clostridia</taxon>
        <taxon>Eubacteriales</taxon>
        <taxon>Heliobacteriaceae</taxon>
        <taxon>Heliobacterium</taxon>
    </lineage>
</organism>
<protein>
    <submittedName>
        <fullName evidence="8">Methyl-accepting chemotaxis protein</fullName>
    </submittedName>
</protein>
<dbReference type="InterPro" id="IPR003660">
    <property type="entry name" value="HAMP_dom"/>
</dbReference>
<feature type="transmembrane region" description="Helical" evidence="5">
    <location>
        <begin position="200"/>
        <end position="225"/>
    </location>
</feature>
<dbReference type="Pfam" id="PF00672">
    <property type="entry name" value="HAMP"/>
    <property type="match status" value="1"/>
</dbReference>
<proteinExistence type="inferred from homology"/>
<keyword evidence="1 3" id="KW-0807">Transducer</keyword>
<dbReference type="CDD" id="cd06225">
    <property type="entry name" value="HAMP"/>
    <property type="match status" value="1"/>
</dbReference>
<name>A0ABR7SYW6_HELCL</name>
<keyword evidence="9" id="KW-1185">Reference proteome</keyword>
<accession>A0ABR7SYW6</accession>
<comment type="caution">
    <text evidence="8">The sequence shown here is derived from an EMBL/GenBank/DDBJ whole genome shotgun (WGS) entry which is preliminary data.</text>
</comment>
<reference evidence="8 9" key="1">
    <citation type="submission" date="2020-07" db="EMBL/GenBank/DDBJ databases">
        <title>Draft whole-genome sequence of Heliobacterium chlorum DSM 3682, type strain.</title>
        <authorList>
            <person name="Kyndt J.A."/>
            <person name="Meyer T.E."/>
            <person name="Imhoff J.F."/>
        </authorList>
    </citation>
    <scope>NUCLEOTIDE SEQUENCE [LARGE SCALE GENOMIC DNA]</scope>
    <source>
        <strain evidence="8 9">DSM 3682</strain>
    </source>
</reference>
<dbReference type="Pfam" id="PF12729">
    <property type="entry name" value="4HB_MCP_1"/>
    <property type="match status" value="1"/>
</dbReference>